<dbReference type="EMBL" id="SJTG01000002">
    <property type="protein sequence ID" value="TCI10196.1"/>
    <property type="molecule type" value="Genomic_DNA"/>
</dbReference>
<dbReference type="Pfam" id="PF25917">
    <property type="entry name" value="BSH_RND"/>
    <property type="match status" value="1"/>
</dbReference>
<feature type="domain" description="CusB-like beta-barrel" evidence="3">
    <location>
        <begin position="257"/>
        <end position="327"/>
    </location>
</feature>
<gene>
    <name evidence="4" type="ORF">EZM97_14905</name>
</gene>
<evidence type="ECO:0000259" key="2">
    <source>
        <dbReference type="Pfam" id="PF25917"/>
    </source>
</evidence>
<dbReference type="PANTHER" id="PTHR30469">
    <property type="entry name" value="MULTIDRUG RESISTANCE PROTEIN MDTA"/>
    <property type="match status" value="1"/>
</dbReference>
<name>A0A4R0YN54_9GAMM</name>
<reference evidence="4 5" key="1">
    <citation type="submission" date="2019-02" db="EMBL/GenBank/DDBJ databases">
        <title>Dyella amyloliquefaciens sp. nov., isolated from forest soil.</title>
        <authorList>
            <person name="Gao Z.-H."/>
            <person name="Qiu L.-H."/>
        </authorList>
    </citation>
    <scope>NUCLEOTIDE SEQUENCE [LARGE SCALE GENOMIC DNA]</scope>
    <source>
        <strain evidence="4 5">KACC 12747</strain>
    </source>
</reference>
<comment type="similarity">
    <text evidence="1">Belongs to the membrane fusion protein (MFP) (TC 8.A.1) family.</text>
</comment>
<sequence>MGGCAAASAWHCRRPIQRPDRSHPMSSITLFKPRSPSRLRLAIPLAAVAAALAAGGLPRLTARAAVARQTATLAEPTVAVVTPTRAPVQQMLVLPGEVEAYQQASIYARTSGYLSHWYADIGTHVQRGQRLAEIDAPEVDAALEQARSDAATAAANYDIARTTAARWQEMLKDNAVSRQASEENVSTMKAKQAMLAAAQANVSRLVQLQSFEKVEAPFAGVITVRNVDTGALIDAGNGGTPAALFQLAEIDRLRVFVDVPQDQAADVGAGTTAELTLPQFPGRVFPGTVARTSGAIDPASRTLRVEVDMDNADGSVQPGAFAQVSLALATARPGLSLPVNALLFRPTGVQVAAVGAGGAIRLVPVTLGRDFGSTVEIRTGLNGSEQVIVNPGDAISAGQVVRINPHPASPA</sequence>
<dbReference type="Gene3D" id="1.10.287.470">
    <property type="entry name" value="Helix hairpin bin"/>
    <property type="match status" value="1"/>
</dbReference>
<accession>A0A4R0YN54</accession>
<dbReference type="Proteomes" id="UP000291822">
    <property type="component" value="Unassembled WGS sequence"/>
</dbReference>
<proteinExistence type="inferred from homology"/>
<feature type="domain" description="Multidrug resistance protein MdtA-like barrel-sandwich hybrid" evidence="2">
    <location>
        <begin position="103"/>
        <end position="237"/>
    </location>
</feature>
<dbReference type="GO" id="GO:0015562">
    <property type="term" value="F:efflux transmembrane transporter activity"/>
    <property type="evidence" value="ECO:0007669"/>
    <property type="project" value="TreeGrafter"/>
</dbReference>
<dbReference type="NCBIfam" id="TIGR01730">
    <property type="entry name" value="RND_mfp"/>
    <property type="match status" value="1"/>
</dbReference>
<keyword evidence="5" id="KW-1185">Reference proteome</keyword>
<evidence type="ECO:0000313" key="5">
    <source>
        <dbReference type="Proteomes" id="UP000291822"/>
    </source>
</evidence>
<dbReference type="Gene3D" id="2.40.420.20">
    <property type="match status" value="1"/>
</dbReference>
<organism evidence="4 5">
    <name type="scientific">Dyella soli</name>
    <dbReference type="NCBI Taxonomy" id="522319"/>
    <lineage>
        <taxon>Bacteria</taxon>
        <taxon>Pseudomonadati</taxon>
        <taxon>Pseudomonadota</taxon>
        <taxon>Gammaproteobacteria</taxon>
        <taxon>Lysobacterales</taxon>
        <taxon>Rhodanobacteraceae</taxon>
        <taxon>Dyella</taxon>
    </lineage>
</organism>
<dbReference type="Gene3D" id="2.40.30.170">
    <property type="match status" value="1"/>
</dbReference>
<evidence type="ECO:0000256" key="1">
    <source>
        <dbReference type="ARBA" id="ARBA00009477"/>
    </source>
</evidence>
<dbReference type="GO" id="GO:1990281">
    <property type="term" value="C:efflux pump complex"/>
    <property type="evidence" value="ECO:0007669"/>
    <property type="project" value="TreeGrafter"/>
</dbReference>
<dbReference type="FunFam" id="2.40.30.170:FF:000010">
    <property type="entry name" value="Efflux RND transporter periplasmic adaptor subunit"/>
    <property type="match status" value="1"/>
</dbReference>
<dbReference type="AlphaFoldDB" id="A0A4R0YN54"/>
<dbReference type="Gene3D" id="2.40.50.100">
    <property type="match status" value="1"/>
</dbReference>
<dbReference type="SUPFAM" id="SSF111369">
    <property type="entry name" value="HlyD-like secretion proteins"/>
    <property type="match status" value="1"/>
</dbReference>
<protein>
    <submittedName>
        <fullName evidence="4">Efflux RND transporter periplasmic adaptor subunit</fullName>
    </submittedName>
</protein>
<dbReference type="PANTHER" id="PTHR30469:SF37">
    <property type="entry name" value="RAGD PROTEIN"/>
    <property type="match status" value="1"/>
</dbReference>
<dbReference type="Pfam" id="PF25954">
    <property type="entry name" value="Beta-barrel_RND_2"/>
    <property type="match status" value="1"/>
</dbReference>
<dbReference type="InterPro" id="IPR058625">
    <property type="entry name" value="MdtA-like_BSH"/>
</dbReference>
<dbReference type="InterPro" id="IPR006143">
    <property type="entry name" value="RND_pump_MFP"/>
</dbReference>
<evidence type="ECO:0000259" key="3">
    <source>
        <dbReference type="Pfam" id="PF25954"/>
    </source>
</evidence>
<evidence type="ECO:0000313" key="4">
    <source>
        <dbReference type="EMBL" id="TCI10196.1"/>
    </source>
</evidence>
<comment type="caution">
    <text evidence="4">The sequence shown here is derived from an EMBL/GenBank/DDBJ whole genome shotgun (WGS) entry which is preliminary data.</text>
</comment>
<dbReference type="InterPro" id="IPR058792">
    <property type="entry name" value="Beta-barrel_RND_2"/>
</dbReference>